<comment type="caution">
    <text evidence="2">The sequence shown here is derived from an EMBL/GenBank/DDBJ whole genome shotgun (WGS) entry which is preliminary data.</text>
</comment>
<organism evidence="2 3">
    <name type="scientific">Vibrio jasicida</name>
    <dbReference type="NCBI Taxonomy" id="766224"/>
    <lineage>
        <taxon>Bacteria</taxon>
        <taxon>Pseudomonadati</taxon>
        <taxon>Pseudomonadota</taxon>
        <taxon>Gammaproteobacteria</taxon>
        <taxon>Vibrionales</taxon>
        <taxon>Vibrionaceae</taxon>
        <taxon>Vibrio</taxon>
    </lineage>
</organism>
<evidence type="ECO:0000256" key="1">
    <source>
        <dbReference type="SAM" id="MobiDB-lite"/>
    </source>
</evidence>
<proteinExistence type="predicted"/>
<feature type="region of interest" description="Disordered" evidence="1">
    <location>
        <begin position="1"/>
        <end position="43"/>
    </location>
</feature>
<gene>
    <name evidence="2" type="ORF">THF1A12_80175</name>
</gene>
<evidence type="ECO:0000313" key="3">
    <source>
        <dbReference type="Proteomes" id="UP001295462"/>
    </source>
</evidence>
<name>A0AAU9QXB2_9VIBR</name>
<dbReference type="Proteomes" id="UP001295462">
    <property type="component" value="Unassembled WGS sequence"/>
</dbReference>
<dbReference type="AlphaFoldDB" id="A0AAU9QXB2"/>
<reference evidence="2" key="1">
    <citation type="submission" date="2022-01" db="EMBL/GenBank/DDBJ databases">
        <authorList>
            <person name="Lagorce A."/>
        </authorList>
    </citation>
    <scope>NUCLEOTIDE SEQUENCE</scope>
    <source>
        <strain evidence="2">Th15_F1_A12</strain>
    </source>
</reference>
<protein>
    <submittedName>
        <fullName evidence="2">Uncharacterized protein</fullName>
    </submittedName>
</protein>
<accession>A0AAU9QXB2</accession>
<evidence type="ECO:0000313" key="2">
    <source>
        <dbReference type="EMBL" id="CAH1603797.1"/>
    </source>
</evidence>
<sequence length="43" mass="5041">MIAGRWNRRHDQNTHQRQTASSEVFKEHSFIESTGTPESERAQ</sequence>
<dbReference type="EMBL" id="CAKMUD010000138">
    <property type="protein sequence ID" value="CAH1603797.1"/>
    <property type="molecule type" value="Genomic_DNA"/>
</dbReference>